<protein>
    <submittedName>
        <fullName evidence="2">Uncharacterized protein</fullName>
    </submittedName>
</protein>
<reference evidence="2 3" key="1">
    <citation type="submission" date="2019-07" db="EMBL/GenBank/DDBJ databases">
        <title>Whole genome shotgun sequence of Halomonas cupida NBRC 102219.</title>
        <authorList>
            <person name="Hosoyama A."/>
            <person name="Uohara A."/>
            <person name="Ohji S."/>
            <person name="Ichikawa N."/>
        </authorList>
    </citation>
    <scope>NUCLEOTIDE SEQUENCE [LARGE SCALE GENOMIC DNA]</scope>
    <source>
        <strain evidence="2 3">NBRC 102219</strain>
    </source>
</reference>
<organism evidence="2 3">
    <name type="scientific">Halomonas cupida</name>
    <dbReference type="NCBI Taxonomy" id="44933"/>
    <lineage>
        <taxon>Bacteria</taxon>
        <taxon>Pseudomonadati</taxon>
        <taxon>Pseudomonadota</taxon>
        <taxon>Gammaproteobacteria</taxon>
        <taxon>Oceanospirillales</taxon>
        <taxon>Halomonadaceae</taxon>
        <taxon>Halomonas</taxon>
    </lineage>
</organism>
<evidence type="ECO:0000256" key="1">
    <source>
        <dbReference type="SAM" id="MobiDB-lite"/>
    </source>
</evidence>
<evidence type="ECO:0000313" key="3">
    <source>
        <dbReference type="Proteomes" id="UP000321726"/>
    </source>
</evidence>
<accession>A0ABQ0WR51</accession>
<name>A0ABQ0WR51_9GAMM</name>
<sequence>MEGGMSPAMTEEDDVTAAPKAPGYPSFFCQGISMEPNAEASATEDPETPPKTVEPTTDTCPRPP</sequence>
<dbReference type="EMBL" id="BJXU01000182">
    <property type="protein sequence ID" value="GEN26014.1"/>
    <property type="molecule type" value="Genomic_DNA"/>
</dbReference>
<keyword evidence="3" id="KW-1185">Reference proteome</keyword>
<comment type="caution">
    <text evidence="2">The sequence shown here is derived from an EMBL/GenBank/DDBJ whole genome shotgun (WGS) entry which is preliminary data.</text>
</comment>
<dbReference type="Proteomes" id="UP000321726">
    <property type="component" value="Unassembled WGS sequence"/>
</dbReference>
<feature type="region of interest" description="Disordered" evidence="1">
    <location>
        <begin position="1"/>
        <end position="64"/>
    </location>
</feature>
<evidence type="ECO:0000313" key="2">
    <source>
        <dbReference type="EMBL" id="GEN26014.1"/>
    </source>
</evidence>
<feature type="compositionally biased region" description="Low complexity" evidence="1">
    <location>
        <begin position="50"/>
        <end position="64"/>
    </location>
</feature>
<gene>
    <name evidence="2" type="ORF">HCU01_39630</name>
</gene>
<proteinExistence type="predicted"/>